<reference evidence="3" key="1">
    <citation type="submission" date="2020-05" db="EMBL/GenBank/DDBJ databases">
        <title>Frigoriglobus tundricola gen. nov., sp. nov., a psychrotolerant cellulolytic planctomycete of the family Gemmataceae with two divergent copies of 16S rRNA gene.</title>
        <authorList>
            <person name="Kulichevskaya I.S."/>
            <person name="Ivanova A.A."/>
            <person name="Naumoff D.G."/>
            <person name="Beletsky A.V."/>
            <person name="Rijpstra W.I.C."/>
            <person name="Sinninghe Damste J.S."/>
            <person name="Mardanov A.V."/>
            <person name="Ravin N.V."/>
            <person name="Dedysh S.N."/>
        </authorList>
    </citation>
    <scope>NUCLEOTIDE SEQUENCE [LARGE SCALE GENOMIC DNA]</scope>
    <source>
        <strain evidence="3">PL17</strain>
    </source>
</reference>
<protein>
    <submittedName>
        <fullName evidence="2">Putative lipoprotein</fullName>
    </submittedName>
</protein>
<accession>A0A6M5YQ85</accession>
<keyword evidence="2" id="KW-0449">Lipoprotein</keyword>
<evidence type="ECO:0000313" key="2">
    <source>
        <dbReference type="EMBL" id="QJW95590.1"/>
    </source>
</evidence>
<name>A0A6M5YQ85_9BACT</name>
<dbReference type="EMBL" id="CP053452">
    <property type="protein sequence ID" value="QJW95590.1"/>
    <property type="molecule type" value="Genomic_DNA"/>
</dbReference>
<dbReference type="RefSeq" id="WP_171471347.1">
    <property type="nucleotide sequence ID" value="NZ_CP053452.2"/>
</dbReference>
<dbReference type="PANTHER" id="PTHR33361">
    <property type="entry name" value="GLR0591 PROTEIN"/>
    <property type="match status" value="1"/>
</dbReference>
<feature type="signal peptide" evidence="1">
    <location>
        <begin position="1"/>
        <end position="25"/>
    </location>
</feature>
<dbReference type="InterPro" id="IPR010281">
    <property type="entry name" value="DUF885"/>
</dbReference>
<dbReference type="PANTHER" id="PTHR33361:SF15">
    <property type="entry name" value="DUF885 FAMILY LIPOPROTEIN"/>
    <property type="match status" value="1"/>
</dbReference>
<dbReference type="Pfam" id="PF05960">
    <property type="entry name" value="DUF885"/>
    <property type="match status" value="1"/>
</dbReference>
<proteinExistence type="predicted"/>
<evidence type="ECO:0000256" key="1">
    <source>
        <dbReference type="SAM" id="SignalP"/>
    </source>
</evidence>
<sequence>MPRFFVVLALLLGATLMTAPAPSPAAPPEKSAEDARLAKLFQTYLDEEFRLHPLFATQQGNHEYDDRLDDLAPAAREKDVDRAKSWLARLAKEIDVPKLSRDGQIDYEIWTHSLKYGLWSVVNDNRFEFDPRAYGEYISDSVFVLLTQSTLPRERNVENAAKRITHIPQVVAAAKASLKSPPKILTEITIKRNLGAISFYEKEIYALAGETVGTEPLATPCKAAVTALKDFQTWLEKELLPRSAGEWRLGKERFAKKLELELDAGLTADEVVRIAEAEAARVELEMYYVAKQLWSKLFPGTPLPPDDAAGRRATIKSVLDELGKDHGKPETLVADAKKTVDTIKTFIRDKKILTLPDPDQCKIIEMPEFQRGFSAAYLNPAPPLDPKADSLYAVAPPPKDWTPARQETFFREYNSAMLQILTIHEAYPGHYVQLAYSNRCPSLVRKVLWSGTFAEGWAVYTEQMMLDQGYGAGDLSLRLHQLKFYIRAVLNALLDNKMHTTDITDEEALKLLIDRGFQTEAEAVGKVARAKQSSTQLSTYFVGRTAFYRLRQSVQRKRGAAFDLGAFHEAVLSHGTLPVKYLPELVK</sequence>
<organism evidence="2 3">
    <name type="scientific">Frigoriglobus tundricola</name>
    <dbReference type="NCBI Taxonomy" id="2774151"/>
    <lineage>
        <taxon>Bacteria</taxon>
        <taxon>Pseudomonadati</taxon>
        <taxon>Planctomycetota</taxon>
        <taxon>Planctomycetia</taxon>
        <taxon>Gemmatales</taxon>
        <taxon>Gemmataceae</taxon>
        <taxon>Frigoriglobus</taxon>
    </lineage>
</organism>
<feature type="chain" id="PRO_5027076988" evidence="1">
    <location>
        <begin position="26"/>
        <end position="587"/>
    </location>
</feature>
<dbReference type="AlphaFoldDB" id="A0A6M5YQ85"/>
<gene>
    <name evidence="2" type="ORF">FTUN_3140</name>
</gene>
<keyword evidence="1" id="KW-0732">Signal</keyword>
<dbReference type="Proteomes" id="UP000503447">
    <property type="component" value="Chromosome"/>
</dbReference>
<keyword evidence="3" id="KW-1185">Reference proteome</keyword>
<evidence type="ECO:0000313" key="3">
    <source>
        <dbReference type="Proteomes" id="UP000503447"/>
    </source>
</evidence>
<dbReference type="KEGG" id="ftj:FTUN_3140"/>